<dbReference type="InterPro" id="IPR045864">
    <property type="entry name" value="aa-tRNA-synth_II/BPL/LPL"/>
</dbReference>
<evidence type="ECO:0000256" key="2">
    <source>
        <dbReference type="ARBA" id="ARBA00022598"/>
    </source>
</evidence>
<comment type="caution">
    <text evidence="9">The sequence shown here is derived from an EMBL/GenBank/DDBJ whole genome shotgun (WGS) entry which is preliminary data.</text>
</comment>
<accession>A0A8G1XD18</accession>
<dbReference type="EMBL" id="RJVJ01000001">
    <property type="protein sequence ID" value="ROR45995.1"/>
    <property type="molecule type" value="Genomic_DNA"/>
</dbReference>
<sequence>MSTTPDRTATPDRTSPRGSVRHLSAEQLARDLAVRDLTDPAAGPHALQLLVDRAARALAGRWGCEVLVHRGERAVTVADNYDHLNYRADDITRDARYTRYVDDRRMLRSHSSALVPGALRALAARAAAGAAPESVLLVCPGLVYRRDSIDRLHNGTPHQLDLWYLTRRPLPAGPDDLTGMIAALAGALLPGAAYRTEERVHPYTLAGRQLDVAAGGNGEGNGGGNGGADEEEWVEVAECGLAHPRVLAGAGLGPEWSGLALGLGLDRVLMLRKGIPDIRLLRSADPAVAAQLTDLAPYRPVSALPAVRRDLSVAVDGADLAEDLGDRVRDALGADADRVETVEVLAATPCRDLPPQALARLGARPDQHNLLLKVVLRDLHRTLTDAEANALRDRVYAALHQGTAHQWATAPAAPAAPTAPTTTATAAGKPR</sequence>
<dbReference type="GO" id="GO:0005524">
    <property type="term" value="F:ATP binding"/>
    <property type="evidence" value="ECO:0007669"/>
    <property type="project" value="UniProtKB-KW"/>
</dbReference>
<dbReference type="Gene3D" id="3.30.930.10">
    <property type="entry name" value="Bira Bifunctional Protein, Domain 2"/>
    <property type="match status" value="1"/>
</dbReference>
<dbReference type="OrthoDB" id="489670at2"/>
<dbReference type="InterPro" id="IPR002319">
    <property type="entry name" value="Phenylalanyl-tRNA_Synthase"/>
</dbReference>
<evidence type="ECO:0000313" key="10">
    <source>
        <dbReference type="Proteomes" id="UP000267408"/>
    </source>
</evidence>
<keyword evidence="2" id="KW-0436">Ligase</keyword>
<dbReference type="Gene3D" id="3.30.70.380">
    <property type="entry name" value="Ferrodoxin-fold anticodon-binding domain"/>
    <property type="match status" value="1"/>
</dbReference>
<keyword evidence="5" id="KW-0648">Protein biosynthesis</keyword>
<evidence type="ECO:0000313" key="9">
    <source>
        <dbReference type="EMBL" id="ROR45995.1"/>
    </source>
</evidence>
<protein>
    <submittedName>
        <fullName evidence="9">Phenylalanyl-tRNA synthetase alpha subunit</fullName>
    </submittedName>
</protein>
<gene>
    <name evidence="9" type="ORF">EDD39_4249</name>
</gene>
<dbReference type="SUPFAM" id="SSF54991">
    <property type="entry name" value="Anticodon-binding domain of PheRS"/>
    <property type="match status" value="1"/>
</dbReference>
<dbReference type="GO" id="GO:0006412">
    <property type="term" value="P:translation"/>
    <property type="evidence" value="ECO:0007669"/>
    <property type="project" value="UniProtKB-KW"/>
</dbReference>
<feature type="domain" description="FDX-ACB" evidence="8">
    <location>
        <begin position="302"/>
        <end position="408"/>
    </location>
</feature>
<name>A0A8G1XD18_9ACTN</name>
<dbReference type="AlphaFoldDB" id="A0A8G1XD18"/>
<organism evidence="9 10">
    <name type="scientific">Kitasatospora cineracea</name>
    <dbReference type="NCBI Taxonomy" id="88074"/>
    <lineage>
        <taxon>Bacteria</taxon>
        <taxon>Bacillati</taxon>
        <taxon>Actinomycetota</taxon>
        <taxon>Actinomycetes</taxon>
        <taxon>Kitasatosporales</taxon>
        <taxon>Streptomycetaceae</taxon>
        <taxon>Kitasatospora</taxon>
    </lineage>
</organism>
<evidence type="ECO:0000259" key="8">
    <source>
        <dbReference type="PROSITE" id="PS51447"/>
    </source>
</evidence>
<reference evidence="9 10" key="1">
    <citation type="submission" date="2018-11" db="EMBL/GenBank/DDBJ databases">
        <title>Sequencing the genomes of 1000 actinobacteria strains.</title>
        <authorList>
            <person name="Klenk H.-P."/>
        </authorList>
    </citation>
    <scope>NUCLEOTIDE SEQUENCE [LARGE SCALE GENOMIC DNA]</scope>
    <source>
        <strain evidence="9 10">DSM 44780</strain>
    </source>
</reference>
<dbReference type="SUPFAM" id="SSF55681">
    <property type="entry name" value="Class II aaRS and biotin synthetases"/>
    <property type="match status" value="1"/>
</dbReference>
<feature type="region of interest" description="Disordered" evidence="7">
    <location>
        <begin position="408"/>
        <end position="431"/>
    </location>
</feature>
<proteinExistence type="inferred from homology"/>
<dbReference type="GO" id="GO:0000049">
    <property type="term" value="F:tRNA binding"/>
    <property type="evidence" value="ECO:0007669"/>
    <property type="project" value="InterPro"/>
</dbReference>
<evidence type="ECO:0000256" key="6">
    <source>
        <dbReference type="ARBA" id="ARBA00023146"/>
    </source>
</evidence>
<keyword evidence="3" id="KW-0547">Nucleotide-binding</keyword>
<feature type="compositionally biased region" description="Low complexity" evidence="7">
    <location>
        <begin position="1"/>
        <end position="17"/>
    </location>
</feature>
<dbReference type="SMART" id="SM00896">
    <property type="entry name" value="FDX-ACB"/>
    <property type="match status" value="1"/>
</dbReference>
<evidence type="ECO:0000256" key="5">
    <source>
        <dbReference type="ARBA" id="ARBA00022917"/>
    </source>
</evidence>
<feature type="region of interest" description="Disordered" evidence="7">
    <location>
        <begin position="1"/>
        <end position="20"/>
    </location>
</feature>
<comment type="similarity">
    <text evidence="1">Belongs to the class-II aminoacyl-tRNA synthetase family.</text>
</comment>
<dbReference type="GO" id="GO:0004812">
    <property type="term" value="F:aminoacyl-tRNA ligase activity"/>
    <property type="evidence" value="ECO:0007669"/>
    <property type="project" value="UniProtKB-KW"/>
</dbReference>
<evidence type="ECO:0000256" key="1">
    <source>
        <dbReference type="ARBA" id="ARBA00008226"/>
    </source>
</evidence>
<keyword evidence="4" id="KW-0067">ATP-binding</keyword>
<dbReference type="InterPro" id="IPR005121">
    <property type="entry name" value="Fdx_antiC-bd"/>
</dbReference>
<dbReference type="Pfam" id="PF01409">
    <property type="entry name" value="tRNA-synt_2d"/>
    <property type="match status" value="1"/>
</dbReference>
<dbReference type="InterPro" id="IPR036690">
    <property type="entry name" value="Fdx_antiC-bd_sf"/>
</dbReference>
<dbReference type="RefSeq" id="WP_123558283.1">
    <property type="nucleotide sequence ID" value="NZ_RJVJ01000001.1"/>
</dbReference>
<evidence type="ECO:0000256" key="7">
    <source>
        <dbReference type="SAM" id="MobiDB-lite"/>
    </source>
</evidence>
<dbReference type="Proteomes" id="UP000267408">
    <property type="component" value="Unassembled WGS sequence"/>
</dbReference>
<evidence type="ECO:0000256" key="4">
    <source>
        <dbReference type="ARBA" id="ARBA00022840"/>
    </source>
</evidence>
<dbReference type="PROSITE" id="PS51447">
    <property type="entry name" value="FDX_ACB"/>
    <property type="match status" value="1"/>
</dbReference>
<dbReference type="GO" id="GO:0043039">
    <property type="term" value="P:tRNA aminoacylation"/>
    <property type="evidence" value="ECO:0007669"/>
    <property type="project" value="InterPro"/>
</dbReference>
<keyword evidence="6 9" id="KW-0030">Aminoacyl-tRNA synthetase</keyword>
<evidence type="ECO:0000256" key="3">
    <source>
        <dbReference type="ARBA" id="ARBA00022741"/>
    </source>
</evidence>